<dbReference type="InterPro" id="IPR026044">
    <property type="entry name" value="MltA"/>
</dbReference>
<feature type="chain" id="PRO_5047030668" description="peptidoglycan lytic exotransglycosylase" evidence="6">
    <location>
        <begin position="21"/>
        <end position="397"/>
    </location>
</feature>
<dbReference type="InterPro" id="IPR036908">
    <property type="entry name" value="RlpA-like_sf"/>
</dbReference>
<dbReference type="Proteomes" id="UP001597295">
    <property type="component" value="Unassembled WGS sequence"/>
</dbReference>
<dbReference type="CDD" id="cd14485">
    <property type="entry name" value="mltA_like_LT_A"/>
    <property type="match status" value="1"/>
</dbReference>
<feature type="domain" description="Lytic transglycosylase MltA" evidence="7">
    <location>
        <begin position="139"/>
        <end position="296"/>
    </location>
</feature>
<dbReference type="SMART" id="SM00925">
    <property type="entry name" value="MltA"/>
    <property type="match status" value="1"/>
</dbReference>
<dbReference type="PIRSF" id="PIRSF019422">
    <property type="entry name" value="MltA"/>
    <property type="match status" value="1"/>
</dbReference>
<name>A0ABW5E0W7_9PROT</name>
<accession>A0ABW5E0W7</accession>
<dbReference type="Gene3D" id="2.40.240.50">
    <property type="entry name" value="Barwin-like endoglucanases"/>
    <property type="match status" value="1"/>
</dbReference>
<evidence type="ECO:0000313" key="9">
    <source>
        <dbReference type="Proteomes" id="UP001597295"/>
    </source>
</evidence>
<dbReference type="RefSeq" id="WP_379878490.1">
    <property type="nucleotide sequence ID" value="NZ_JBHUIP010000016.1"/>
</dbReference>
<dbReference type="PANTHER" id="PTHR30124:SF0">
    <property type="entry name" value="MEMBRANE-BOUND LYTIC MUREIN TRANSGLYCOSYLASE A"/>
    <property type="match status" value="1"/>
</dbReference>
<keyword evidence="6" id="KW-0732">Signal</keyword>
<proteinExistence type="predicted"/>
<evidence type="ECO:0000259" key="7">
    <source>
        <dbReference type="SMART" id="SM00925"/>
    </source>
</evidence>
<evidence type="ECO:0000256" key="4">
    <source>
        <dbReference type="ARBA" id="ARBA00023316"/>
    </source>
</evidence>
<gene>
    <name evidence="8" type="ORF">ACFSM5_20500</name>
</gene>
<protein>
    <recommendedName>
        <fullName evidence="2">peptidoglycan lytic exotransglycosylase</fullName>
        <ecNumber evidence="2">4.2.2.n1</ecNumber>
    </recommendedName>
    <alternativeName>
        <fullName evidence="5">Murein hydrolase A</fullName>
    </alternativeName>
</protein>
<organism evidence="8 9">
    <name type="scientific">Lacibacterium aquatile</name>
    <dbReference type="NCBI Taxonomy" id="1168082"/>
    <lineage>
        <taxon>Bacteria</taxon>
        <taxon>Pseudomonadati</taxon>
        <taxon>Pseudomonadota</taxon>
        <taxon>Alphaproteobacteria</taxon>
        <taxon>Rhodospirillales</taxon>
        <taxon>Rhodospirillaceae</taxon>
    </lineage>
</organism>
<sequence>MALFSATARLLAAASLTILAACGTPGEKSGPSVATDTPEKLSLSAVGFNALPDWSQDDPAAALPALKLSCGQLLRQADDRAVGPDGMAGKVADWRPACTAVQAATPATVRAVVEKEFQPYEVRGKDGTAGLYTGYYEPELRGSRRREGAYQTPLYRRPDDLVTVELVDFRADWKGERIGGRVVDGRLRPYPDRAAIEGGAIAGRGLELVWVDDAIEAFFLQIQGSGRVKLPDGKIMRVGYAAQNGRPYNAIGRDLIRRGALTAETVSMQSIQAWLEKNPGEAKSVMNLNPSFVFFRELQGDGPLGAQNLPLTPGRSIAVDPKFMPLGAPVFLDLTLPDGKPLRRLTVAQDTGGAIRGAVRADVFWGAGADAAELAGKMKQPGRYFLLLPKALKPPVG</sequence>
<dbReference type="EMBL" id="JBHUIP010000016">
    <property type="protein sequence ID" value="MFD2265296.1"/>
    <property type="molecule type" value="Genomic_DNA"/>
</dbReference>
<keyword evidence="9" id="KW-1185">Reference proteome</keyword>
<comment type="caution">
    <text evidence="8">The sequence shown here is derived from an EMBL/GenBank/DDBJ whole genome shotgun (WGS) entry which is preliminary data.</text>
</comment>
<evidence type="ECO:0000256" key="2">
    <source>
        <dbReference type="ARBA" id="ARBA00012587"/>
    </source>
</evidence>
<dbReference type="Gene3D" id="2.40.40.10">
    <property type="entry name" value="RlpA-like domain"/>
    <property type="match status" value="1"/>
</dbReference>
<reference evidence="9" key="1">
    <citation type="journal article" date="2019" name="Int. J. Syst. Evol. Microbiol.">
        <title>The Global Catalogue of Microorganisms (GCM) 10K type strain sequencing project: providing services to taxonomists for standard genome sequencing and annotation.</title>
        <authorList>
            <consortium name="The Broad Institute Genomics Platform"/>
            <consortium name="The Broad Institute Genome Sequencing Center for Infectious Disease"/>
            <person name="Wu L."/>
            <person name="Ma J."/>
        </authorList>
    </citation>
    <scope>NUCLEOTIDE SEQUENCE [LARGE SCALE GENOMIC DNA]</scope>
    <source>
        <strain evidence="9">CGMCC 1.19062</strain>
    </source>
</reference>
<comment type="catalytic activity">
    <reaction evidence="1">
        <text>Exolytic cleavage of the (1-&gt;4)-beta-glycosidic linkage between N-acetylmuramic acid (MurNAc) and N-acetylglucosamine (GlcNAc) residues in peptidoglycan, from either the reducing or the non-reducing ends of the peptidoglycan chains, with concomitant formation of a 1,6-anhydrobond in the MurNAc residue.</text>
        <dbReference type="EC" id="4.2.2.n1"/>
    </reaction>
</comment>
<dbReference type="InterPro" id="IPR005300">
    <property type="entry name" value="MltA_B"/>
</dbReference>
<evidence type="ECO:0000256" key="3">
    <source>
        <dbReference type="ARBA" id="ARBA00023239"/>
    </source>
</evidence>
<dbReference type="Pfam" id="PF03562">
    <property type="entry name" value="MltA"/>
    <property type="match status" value="1"/>
</dbReference>
<evidence type="ECO:0000256" key="1">
    <source>
        <dbReference type="ARBA" id="ARBA00001420"/>
    </source>
</evidence>
<dbReference type="Pfam" id="PF06725">
    <property type="entry name" value="3D"/>
    <property type="match status" value="1"/>
</dbReference>
<keyword evidence="3" id="KW-0456">Lyase</keyword>
<dbReference type="CDD" id="cd14668">
    <property type="entry name" value="mlta_B"/>
    <property type="match status" value="1"/>
</dbReference>
<dbReference type="InterPro" id="IPR010611">
    <property type="entry name" value="3D_dom"/>
</dbReference>
<evidence type="ECO:0000256" key="5">
    <source>
        <dbReference type="ARBA" id="ARBA00030918"/>
    </source>
</evidence>
<evidence type="ECO:0000256" key="6">
    <source>
        <dbReference type="SAM" id="SignalP"/>
    </source>
</evidence>
<dbReference type="PANTHER" id="PTHR30124">
    <property type="entry name" value="MEMBRANE-BOUND LYTIC MUREIN TRANSGLYCOSYLASE A"/>
    <property type="match status" value="1"/>
</dbReference>
<dbReference type="SUPFAM" id="SSF50685">
    <property type="entry name" value="Barwin-like endoglucanases"/>
    <property type="match status" value="1"/>
</dbReference>
<feature type="signal peptide" evidence="6">
    <location>
        <begin position="1"/>
        <end position="20"/>
    </location>
</feature>
<keyword evidence="4" id="KW-0961">Cell wall biogenesis/degradation</keyword>
<evidence type="ECO:0000313" key="8">
    <source>
        <dbReference type="EMBL" id="MFD2265296.1"/>
    </source>
</evidence>
<dbReference type="EC" id="4.2.2.n1" evidence="2"/>